<organism evidence="2 3">
    <name type="scientific">Microcoleus anatoxicus PTRS2</name>
    <dbReference type="NCBI Taxonomy" id="2705321"/>
    <lineage>
        <taxon>Bacteria</taxon>
        <taxon>Bacillati</taxon>
        <taxon>Cyanobacteriota</taxon>
        <taxon>Cyanophyceae</taxon>
        <taxon>Oscillatoriophycideae</taxon>
        <taxon>Oscillatoriales</taxon>
        <taxon>Microcoleaceae</taxon>
        <taxon>Microcoleus</taxon>
        <taxon>Microcoleus anatoxicus</taxon>
    </lineage>
</organism>
<dbReference type="Proteomes" id="UP001384579">
    <property type="component" value="Unassembled WGS sequence"/>
</dbReference>
<dbReference type="InterPro" id="IPR013216">
    <property type="entry name" value="Methyltransf_11"/>
</dbReference>
<reference evidence="2 3" key="1">
    <citation type="journal article" date="2020" name="Harmful Algae">
        <title>Molecular and morphological characterization of a novel dihydroanatoxin-a producing Microcoleus species (cyanobacteria) from the Russian River, California, USA.</title>
        <authorList>
            <person name="Conklin K.Y."/>
            <person name="Stancheva R."/>
            <person name="Otten T.G."/>
            <person name="Fadness R."/>
            <person name="Boyer G.L."/>
            <person name="Read B."/>
            <person name="Zhang X."/>
            <person name="Sheath R.G."/>
        </authorList>
    </citation>
    <scope>NUCLEOTIDE SEQUENCE [LARGE SCALE GENOMIC DNA]</scope>
    <source>
        <strain evidence="2 3">PTRS2</strain>
    </source>
</reference>
<dbReference type="CDD" id="cd02440">
    <property type="entry name" value="AdoMet_MTases"/>
    <property type="match status" value="1"/>
</dbReference>
<keyword evidence="2" id="KW-0489">Methyltransferase</keyword>
<dbReference type="PANTHER" id="PTHR43861">
    <property type="entry name" value="TRANS-ACONITATE 2-METHYLTRANSFERASE-RELATED"/>
    <property type="match status" value="1"/>
</dbReference>
<evidence type="ECO:0000259" key="1">
    <source>
        <dbReference type="Pfam" id="PF08241"/>
    </source>
</evidence>
<keyword evidence="3" id="KW-1185">Reference proteome</keyword>
<accession>A0ABU8YKJ6</accession>
<dbReference type="SUPFAM" id="SSF53335">
    <property type="entry name" value="S-adenosyl-L-methionine-dependent methyltransferases"/>
    <property type="match status" value="1"/>
</dbReference>
<evidence type="ECO:0000313" key="2">
    <source>
        <dbReference type="EMBL" id="MEK0184791.1"/>
    </source>
</evidence>
<dbReference type="Gene3D" id="3.40.50.150">
    <property type="entry name" value="Vaccinia Virus protein VP39"/>
    <property type="match status" value="1"/>
</dbReference>
<comment type="caution">
    <text evidence="2">The sequence shown here is derived from an EMBL/GenBank/DDBJ whole genome shotgun (WGS) entry which is preliminary data.</text>
</comment>
<dbReference type="InterPro" id="IPR029063">
    <property type="entry name" value="SAM-dependent_MTases_sf"/>
</dbReference>
<dbReference type="GO" id="GO:0032259">
    <property type="term" value="P:methylation"/>
    <property type="evidence" value="ECO:0007669"/>
    <property type="project" value="UniProtKB-KW"/>
</dbReference>
<dbReference type="RefSeq" id="WP_340541341.1">
    <property type="nucleotide sequence ID" value="NZ_JBBLXS010000074.1"/>
</dbReference>
<proteinExistence type="predicted"/>
<evidence type="ECO:0000313" key="3">
    <source>
        <dbReference type="Proteomes" id="UP001384579"/>
    </source>
</evidence>
<dbReference type="EMBL" id="JBBLXS010000074">
    <property type="protein sequence ID" value="MEK0184791.1"/>
    <property type="molecule type" value="Genomic_DNA"/>
</dbReference>
<dbReference type="Pfam" id="PF08241">
    <property type="entry name" value="Methyltransf_11"/>
    <property type="match status" value="1"/>
</dbReference>
<dbReference type="GO" id="GO:0008168">
    <property type="term" value="F:methyltransferase activity"/>
    <property type="evidence" value="ECO:0007669"/>
    <property type="project" value="UniProtKB-KW"/>
</dbReference>
<feature type="domain" description="Methyltransferase type 11" evidence="1">
    <location>
        <begin position="78"/>
        <end position="171"/>
    </location>
</feature>
<keyword evidence="2" id="KW-0808">Transferase</keyword>
<sequence>MTEINLLDLYPRSKRPIDDRAKLITEQHRAIARQFGKEFFDGDRLYGYGGYNYRPRFWQDTVKRFRDCYNLPDSASILDVGCGKGFMLYDFKQLMPNITIAGIDISEYAIANAKEEVKPYLQVGNAKELPYPDKSFDLVISINTVHNLLLEDCKQALREIQRVTRQHAFIIVDAWHNDEEKQRMLNWNLTALTYMHVNDWVKLFVEVDYQGDYYWFIAE</sequence>
<protein>
    <submittedName>
        <fullName evidence="2">Methyltransferase domain-containing protein</fullName>
    </submittedName>
</protein>
<gene>
    <name evidence="2" type="ORF">WMG39_07960</name>
</gene>
<name>A0ABU8YKJ6_9CYAN</name>